<evidence type="ECO:0000313" key="1">
    <source>
        <dbReference type="EMBL" id="OIN61026.1"/>
    </source>
</evidence>
<gene>
    <name evidence="1" type="ORF">BLX24_02815</name>
</gene>
<keyword evidence="2" id="KW-1185">Reference proteome</keyword>
<protein>
    <recommendedName>
        <fullName evidence="3">Tandem-95 repeat protein</fullName>
    </recommendedName>
</protein>
<organism evidence="1 2">
    <name type="scientific">Arsenicibacter rosenii</name>
    <dbReference type="NCBI Taxonomy" id="1750698"/>
    <lineage>
        <taxon>Bacteria</taxon>
        <taxon>Pseudomonadati</taxon>
        <taxon>Bacteroidota</taxon>
        <taxon>Cytophagia</taxon>
        <taxon>Cytophagales</taxon>
        <taxon>Spirosomataceae</taxon>
        <taxon>Arsenicibacter</taxon>
    </lineage>
</organism>
<dbReference type="PANTHER" id="PTHR34720:SF9">
    <property type="entry name" value="BLR4714 PROTEIN"/>
    <property type="match status" value="1"/>
</dbReference>
<dbReference type="Gene3D" id="2.60.40.3440">
    <property type="match status" value="21"/>
</dbReference>
<dbReference type="EMBL" id="MORL01000001">
    <property type="protein sequence ID" value="OIN61026.1"/>
    <property type="molecule type" value="Genomic_DNA"/>
</dbReference>
<sequence length="2285" mass="237464">MSAPTIFSQPANGTVLVNADGSITYNPNDTFAGQDSFVYRICDLIDPSKCDTALVTVQIGSAPPVANPDSYTTAFNTDLLMTVLVNDVDKAARPANLTLVSLPVLVAQPANGAAAVNPDGTISYNPNDTFAGQDVFVYRICDLIDPSKCDTARVVVQILSAPPVANPDVINLAFNQTVTSPILANDVDKATRPAALTNVSAPVIVTQPANGTAVVNADGTITYNPNDTFAGTDQLVYRLCDLIDPTKCDTARVTYTVGSAAPNATNDVAGTPFNTDIAISILTNDTDKAGTPANLTLVTAPVIVSGPANGTAMILNGVLVYNPDDTFAGTDLLTYRICDVVDQTKCATAQVTITVLSAPPTAQPDNATTPFNTDVTVNVLANDVDKAARPAALTNVTAPVILEQPANGVATVNADGTITYNPDNTFAGRDTLVYRICDNITPTLCDTALVSLLVQSAPPTANADDLTTAFNTNVTIPVLTNDVDRANRPANLTLVNAATIIRQPANGVATVNADGTLLYNPDNTFAGIDTLIYQICDNVNPALCDTARVTINVLSAPPVATNDVYSVGFNITVTVPVLANDTDKAGRPASVTGGANITLPQLIAAPANGVAAVNPDGTITYNPDNAFTGSDTLFYRICDNYNPTLCDTARVIFNVGSAAPTANPDQATTPFNTSVAVSILANDVDRANRPANLTLVTAPQLVSLPKNGTATINTDGTLRFIPVSTFAGQDTVRYRICDPFNPTLCDTTDVIITVLSAPPVANREAVITPFNTTTAILILANDVDKTGSPASVTGTANVTIPQIIAQPVNGQVSVQPDGRLIYNPDDTFAGQDSLIYRLCDTFNPTLCDTALVTITVRSAPPVANPDIQIISFNQTVTIPVLTNDADKASRPAALTNVTLPVIVDGPFSGTALVNPDGTITYNPEDSYAGTDSLRYRICDTFNPALCDTTVLRLTIRSAPPVAIDDQTTTAFNTPVSLTILANDLDRANRPASLTLTPVGSVVLPQIVEPARHGAAIILPDGVLSYTSVSGYAGRDTLLYRLCDAVNPVLCDTAQVIIRIGSAPPVAVRNDTTTAFNTPVSLAILANDLDKNGNPASLSGVARNVTNPVIIRQAANGIATLVTSASVAVLTYVPGNTFAGRDTVIYQLCDIDDPALCDTALVTINVLSAPPVAAADGFNVPFNTSVVIPVLANDTDKASRPASLTNVSLPQITAAPANGTAAVLPDGTLSYTPTTGYAGPDTVRYRLCDLFNPVLCDTTLVALMVGSAAPNALLDRADTPFNTPVSVSVLANDTDRNGQPATLSMVTVPQKLTDPRNGTATFDASGVLSYTPLTGFAGLDTLTYRICDVVNPSLCDTTLVIIRVGSAPPVAVRNDTITDFNVSVTIPILANDTDRNGNPVMFSSSSANMVVLPAITRAPANGVATIQADGTLLYNPDDTFAGRDTLIYRLCDVVDPTLCDTALVTIMVKSAPPVATPNNYNAGYGTPLTVPILGNDLDKGGNPASLTSVSPPEIVQQPASGTAIANPDGTLTFIPAMGFAGSDTLRYRICDLINPALCDTSFVVITIASRPPTSIQDNRTTAFNTDITIPILANDLDRGGRPASLSLTPTTGVTLPQILVPAKHGTGSINPDGTLFYNPNDTFTGLDTLQYRICDGVNTSLCDTAIVTIRVNSAPPVANPDAVTTTFNTDVQIVVLTNDTAKTGQPATLTNVVAPAILQQPGFGIASVQPDGRILYNPNNTFAGRDTLIYRLCDTDDATLCDTALVSVLVLSAPPLASPDAFNVSFNSTITASVLANDADKAAQPAGLLTVTLPQIIAAPANGTAVINPDGSVTYTPFTAFAGIDRLQYRICDVVDPTQCSSTTVTFNVGSVAPNAIQDVASTPFNTTVIINVLANDTDRTSGQASLSFVTAPVVVRGPANGSAQVNADGSITYAPTTGFAGLDTLRYRICDRVNPILCDTAIVVINVGSAPPVANPDQATTPFNTTVAINVLGNDLDRNGQPASVGTVTLPVIISQPANATVIVTPNGTVVYDPIGAFAGPDTLVYRICDGVNNSLCDSALVVVFVGSAPPVANTDVVTAPFNSTIAIDVLANDLDRAGQPANVSTVTMPVIIRQPASATVIVRPNGTVVYDPLDAFAGPDTLVYRICDPVDGSLCDSALVVVVVGSAPPLASPDAATTASGVPVTIAVLGNDLDRGSRPASLATVGVPDIFVQPANGTVRPNPDGTLTYTPFARFSGTDTFLYRICDRVDPTLCVTTLVTVTVEPAGCPDTPVCVPILIRKLQR</sequence>
<evidence type="ECO:0008006" key="3">
    <source>
        <dbReference type="Google" id="ProtNLM"/>
    </source>
</evidence>
<reference evidence="1 2" key="1">
    <citation type="submission" date="2016-10" db="EMBL/GenBank/DDBJ databases">
        <title>Arsenicibacter rosenii gen. nov., sp. nov., an efficient arsenic-methylating bacterium isolated from an arsenic-contaminated paddy soil.</title>
        <authorList>
            <person name="Huang K."/>
        </authorList>
    </citation>
    <scope>NUCLEOTIDE SEQUENCE [LARGE SCALE GENOMIC DNA]</scope>
    <source>
        <strain evidence="1 2">SM-1</strain>
    </source>
</reference>
<dbReference type="NCBIfam" id="NF012211">
    <property type="entry name" value="tand_rpt_95"/>
    <property type="match status" value="14"/>
</dbReference>
<accession>A0A1S2VRX2</accession>
<dbReference type="Proteomes" id="UP000181790">
    <property type="component" value="Unassembled WGS sequence"/>
</dbReference>
<name>A0A1S2VRX2_9BACT</name>
<evidence type="ECO:0000313" key="2">
    <source>
        <dbReference type="Proteomes" id="UP000181790"/>
    </source>
</evidence>
<dbReference type="OrthoDB" id="9805017at2"/>
<dbReference type="PANTHER" id="PTHR34720">
    <property type="entry name" value="MICROCYSTIN DEPENDENT PROTEIN"/>
    <property type="match status" value="1"/>
</dbReference>
<comment type="caution">
    <text evidence="1">The sequence shown here is derived from an EMBL/GenBank/DDBJ whole genome shotgun (WGS) entry which is preliminary data.</text>
</comment>
<dbReference type="Pfam" id="PF17963">
    <property type="entry name" value="Big_9"/>
    <property type="match status" value="23"/>
</dbReference>
<proteinExistence type="predicted"/>
<dbReference type="RefSeq" id="WP_071501531.1">
    <property type="nucleotide sequence ID" value="NZ_MORL01000001.1"/>
</dbReference>